<dbReference type="SUPFAM" id="SSF57845">
    <property type="entry name" value="B-box zinc-binding domain"/>
    <property type="match status" value="1"/>
</dbReference>
<dbReference type="GO" id="GO:0045087">
    <property type="term" value="P:innate immune response"/>
    <property type="evidence" value="ECO:0007669"/>
    <property type="project" value="UniProtKB-KW"/>
</dbReference>
<dbReference type="SUPFAM" id="SSF57850">
    <property type="entry name" value="RING/U-box"/>
    <property type="match status" value="1"/>
</dbReference>
<dbReference type="InterPro" id="IPR001841">
    <property type="entry name" value="Znf_RING"/>
</dbReference>
<keyword evidence="2" id="KW-0479">Metal-binding</keyword>
<dbReference type="PROSITE" id="PS50119">
    <property type="entry name" value="ZF_BBOX"/>
    <property type="match status" value="1"/>
</dbReference>
<dbReference type="InterPro" id="IPR001870">
    <property type="entry name" value="B30.2/SPRY"/>
</dbReference>
<dbReference type="CDD" id="cd19769">
    <property type="entry name" value="Bbox2_TRIM16-like"/>
    <property type="match status" value="1"/>
</dbReference>
<dbReference type="SUPFAM" id="SSF49899">
    <property type="entry name" value="Concanavalin A-like lectins/glucanases"/>
    <property type="match status" value="1"/>
</dbReference>
<dbReference type="PANTHER" id="PTHR25465">
    <property type="entry name" value="B-BOX DOMAIN CONTAINING"/>
    <property type="match status" value="1"/>
</dbReference>
<dbReference type="GO" id="GO:0005737">
    <property type="term" value="C:cytoplasm"/>
    <property type="evidence" value="ECO:0007669"/>
    <property type="project" value="UniProtKB-ARBA"/>
</dbReference>
<dbReference type="PROSITE" id="PS50089">
    <property type="entry name" value="ZF_RING_2"/>
    <property type="match status" value="1"/>
</dbReference>
<sequence length="461" mass="52961">TAELTLPTSKLFGLQNEITCFICQETLSDPVSILCGHSFCLKCLNDYWDQSHECSCPECRRTFTTRPELHRNTVLNELVKKIKKPRLSPHPSQNYAGPGDVECDTCTGMKFKAVKSCLTCMASYCPTHLQPHFEIAAWKDHKLTDPDGNLKVELCVKHQKRLEIFCKNEETCICMMCALTEHEGHKKVELEMEKAEKQVSGTSGFTDLICSIGKTQKKLTEKIREQEKTEMEKIEGVREELEKEIEELKGKDAELRELSETKDNNCFLQISSLVFFSLLSDFCPLTLDINTAHRDLHLSEGNKKVTHDDWTVTDYPDHPDRFDWSLQVLCREGLTGTRCYWEVECNECWVDIGVAYKGLSRKGWNFECMLGYNDKSWCLHYSQGHYSEYHTDRKMEISAPRSSRIGVYLDWPAGSLSFYSVSHTMTLLHRFSTTFTEPLYPGFSLNFNSSVTICHLTPCDH</sequence>
<evidence type="ECO:0000256" key="1">
    <source>
        <dbReference type="ARBA" id="ARBA00022588"/>
    </source>
</evidence>
<evidence type="ECO:0000256" key="6">
    <source>
        <dbReference type="PROSITE-ProRule" id="PRU00024"/>
    </source>
</evidence>
<accession>A0A8C4T114</accession>
<dbReference type="AlphaFoldDB" id="A0A8C4T114"/>
<dbReference type="PROSITE" id="PS50188">
    <property type="entry name" value="B302_SPRY"/>
    <property type="match status" value="1"/>
</dbReference>
<dbReference type="Ensembl" id="ENSECRT00000025270.1">
    <property type="protein sequence ID" value="ENSECRP00000024733.1"/>
    <property type="gene ID" value="ENSECRG00000016752.1"/>
</dbReference>
<feature type="domain" description="B box-type" evidence="9">
    <location>
        <begin position="150"/>
        <end position="190"/>
    </location>
</feature>
<evidence type="ECO:0000259" key="10">
    <source>
        <dbReference type="PROSITE" id="PS50188"/>
    </source>
</evidence>
<dbReference type="PRINTS" id="PR01407">
    <property type="entry name" value="BUTYPHLNCDUF"/>
</dbReference>
<dbReference type="GO" id="GO:0008270">
    <property type="term" value="F:zinc ion binding"/>
    <property type="evidence" value="ECO:0007669"/>
    <property type="project" value="UniProtKB-KW"/>
</dbReference>
<dbReference type="InterPro" id="IPR013320">
    <property type="entry name" value="ConA-like_dom_sf"/>
</dbReference>
<dbReference type="InterPro" id="IPR017907">
    <property type="entry name" value="Znf_RING_CS"/>
</dbReference>
<keyword evidence="12" id="KW-1185">Reference proteome</keyword>
<dbReference type="Gene3D" id="2.60.120.920">
    <property type="match status" value="1"/>
</dbReference>
<dbReference type="PANTHER" id="PTHR25465:SF5">
    <property type="entry name" value="E3 UBIQUITIN_ISG15 LIGASE TRIM25-RELATED"/>
    <property type="match status" value="1"/>
</dbReference>
<dbReference type="InterPro" id="IPR003879">
    <property type="entry name" value="Butyrophylin_SPRY"/>
</dbReference>
<evidence type="ECO:0000256" key="5">
    <source>
        <dbReference type="ARBA" id="ARBA00022859"/>
    </source>
</evidence>
<evidence type="ECO:0000313" key="11">
    <source>
        <dbReference type="Ensembl" id="ENSECRP00000024733.1"/>
    </source>
</evidence>
<dbReference type="InterPro" id="IPR051051">
    <property type="entry name" value="E3_ubiq-ligase_TRIM/RNF"/>
</dbReference>
<dbReference type="Proteomes" id="UP000694620">
    <property type="component" value="Unassembled WGS sequence"/>
</dbReference>
<dbReference type="InterPro" id="IPR003877">
    <property type="entry name" value="SPRY_dom"/>
</dbReference>
<organism evidence="11 12">
    <name type="scientific">Erpetoichthys calabaricus</name>
    <name type="common">Rope fish</name>
    <name type="synonym">Calamoichthys calabaricus</name>
    <dbReference type="NCBI Taxonomy" id="27687"/>
    <lineage>
        <taxon>Eukaryota</taxon>
        <taxon>Metazoa</taxon>
        <taxon>Chordata</taxon>
        <taxon>Craniata</taxon>
        <taxon>Vertebrata</taxon>
        <taxon>Euteleostomi</taxon>
        <taxon>Actinopterygii</taxon>
        <taxon>Polypteriformes</taxon>
        <taxon>Polypteridae</taxon>
        <taxon>Erpetoichthys</taxon>
    </lineage>
</organism>
<dbReference type="Gene3D" id="3.30.40.10">
    <property type="entry name" value="Zinc/RING finger domain, C3HC4 (zinc finger)"/>
    <property type="match status" value="1"/>
</dbReference>
<proteinExistence type="predicted"/>
<dbReference type="Pfam" id="PF15227">
    <property type="entry name" value="zf-C3HC4_4"/>
    <property type="match status" value="1"/>
</dbReference>
<dbReference type="InterPro" id="IPR006574">
    <property type="entry name" value="PRY"/>
</dbReference>
<keyword evidence="5" id="KW-0391">Immunity</keyword>
<evidence type="ECO:0000259" key="8">
    <source>
        <dbReference type="PROSITE" id="PS50089"/>
    </source>
</evidence>
<evidence type="ECO:0000256" key="3">
    <source>
        <dbReference type="ARBA" id="ARBA00022771"/>
    </source>
</evidence>
<dbReference type="InterPro" id="IPR043136">
    <property type="entry name" value="B30.2/SPRY_sf"/>
</dbReference>
<reference evidence="11" key="1">
    <citation type="submission" date="2025-08" db="UniProtKB">
        <authorList>
            <consortium name="Ensembl"/>
        </authorList>
    </citation>
    <scope>IDENTIFICATION</scope>
</reference>
<keyword evidence="1" id="KW-0399">Innate immunity</keyword>
<dbReference type="Gene3D" id="3.30.160.60">
    <property type="entry name" value="Classic Zinc Finger"/>
    <property type="match status" value="1"/>
</dbReference>
<dbReference type="Pfam" id="PF13765">
    <property type="entry name" value="PRY"/>
    <property type="match status" value="1"/>
</dbReference>
<dbReference type="SMART" id="SM00589">
    <property type="entry name" value="PRY"/>
    <property type="match status" value="1"/>
</dbReference>
<protein>
    <submittedName>
        <fullName evidence="11">Uncharacterized protein</fullName>
    </submittedName>
</protein>
<keyword evidence="3 6" id="KW-0863">Zinc-finger</keyword>
<evidence type="ECO:0000256" key="4">
    <source>
        <dbReference type="ARBA" id="ARBA00022833"/>
    </source>
</evidence>
<reference evidence="11" key="2">
    <citation type="submission" date="2025-09" db="UniProtKB">
        <authorList>
            <consortium name="Ensembl"/>
        </authorList>
    </citation>
    <scope>IDENTIFICATION</scope>
</reference>
<keyword evidence="4" id="KW-0862">Zinc</keyword>
<feature type="domain" description="B30.2/SPRY" evidence="10">
    <location>
        <begin position="265"/>
        <end position="460"/>
    </location>
</feature>
<dbReference type="SMART" id="SM00449">
    <property type="entry name" value="SPRY"/>
    <property type="match status" value="1"/>
</dbReference>
<dbReference type="SMART" id="SM00184">
    <property type="entry name" value="RING"/>
    <property type="match status" value="1"/>
</dbReference>
<dbReference type="Gene3D" id="4.10.830.40">
    <property type="match status" value="1"/>
</dbReference>
<dbReference type="SMART" id="SM00336">
    <property type="entry name" value="BBOX"/>
    <property type="match status" value="1"/>
</dbReference>
<evidence type="ECO:0000259" key="9">
    <source>
        <dbReference type="PROSITE" id="PS50119"/>
    </source>
</evidence>
<feature type="coiled-coil region" evidence="7">
    <location>
        <begin position="224"/>
        <end position="261"/>
    </location>
</feature>
<name>A0A8C4T114_ERPCA</name>
<evidence type="ECO:0000256" key="2">
    <source>
        <dbReference type="ARBA" id="ARBA00022723"/>
    </source>
</evidence>
<dbReference type="InterPro" id="IPR013083">
    <property type="entry name" value="Znf_RING/FYVE/PHD"/>
</dbReference>
<dbReference type="InterPro" id="IPR058030">
    <property type="entry name" value="TRIM8/14/16/25/29/45/65_CC"/>
</dbReference>
<dbReference type="CDD" id="cd16040">
    <property type="entry name" value="SPRY_PRY_SNTX"/>
    <property type="match status" value="1"/>
</dbReference>
<evidence type="ECO:0000256" key="7">
    <source>
        <dbReference type="SAM" id="Coils"/>
    </source>
</evidence>
<dbReference type="PROSITE" id="PS00518">
    <property type="entry name" value="ZF_RING_1"/>
    <property type="match status" value="1"/>
</dbReference>
<dbReference type="GeneTree" id="ENSGT01150000286950"/>
<feature type="domain" description="RING-type" evidence="8">
    <location>
        <begin position="20"/>
        <end position="60"/>
    </location>
</feature>
<dbReference type="Pfam" id="PF25600">
    <property type="entry name" value="TRIM_CC"/>
    <property type="match status" value="1"/>
</dbReference>
<evidence type="ECO:0000313" key="12">
    <source>
        <dbReference type="Proteomes" id="UP000694620"/>
    </source>
</evidence>
<dbReference type="Pfam" id="PF00622">
    <property type="entry name" value="SPRY"/>
    <property type="match status" value="1"/>
</dbReference>
<keyword evidence="7" id="KW-0175">Coiled coil</keyword>
<dbReference type="InterPro" id="IPR000315">
    <property type="entry name" value="Znf_B-box"/>
</dbReference>